<feature type="domain" description="Adaptive response protein AidB N-terminal" evidence="7">
    <location>
        <begin position="72"/>
        <end position="206"/>
    </location>
</feature>
<evidence type="ECO:0000256" key="2">
    <source>
        <dbReference type="ARBA" id="ARBA00022630"/>
    </source>
</evidence>
<dbReference type="EMBL" id="BPLQ01009371">
    <property type="protein sequence ID" value="GIY43637.1"/>
    <property type="molecule type" value="Genomic_DNA"/>
</dbReference>
<organism evidence="9 10">
    <name type="scientific">Caerostris darwini</name>
    <dbReference type="NCBI Taxonomy" id="1538125"/>
    <lineage>
        <taxon>Eukaryota</taxon>
        <taxon>Metazoa</taxon>
        <taxon>Ecdysozoa</taxon>
        <taxon>Arthropoda</taxon>
        <taxon>Chelicerata</taxon>
        <taxon>Arachnida</taxon>
        <taxon>Araneae</taxon>
        <taxon>Araneomorphae</taxon>
        <taxon>Entelegynae</taxon>
        <taxon>Araneoidea</taxon>
        <taxon>Araneidae</taxon>
        <taxon>Caerostris</taxon>
    </lineage>
</organism>
<dbReference type="Gene3D" id="6.10.250.600">
    <property type="match status" value="1"/>
</dbReference>
<evidence type="ECO:0000259" key="5">
    <source>
        <dbReference type="Pfam" id="PF00441"/>
    </source>
</evidence>
<dbReference type="AlphaFoldDB" id="A0AAV4TFG8"/>
<comment type="similarity">
    <text evidence="1 4">Belongs to the acyl-CoA dehydrogenase family.</text>
</comment>
<dbReference type="PANTHER" id="PTHR42707:SF2">
    <property type="entry name" value="ACD11 DEHYDROGENASE"/>
    <property type="match status" value="1"/>
</dbReference>
<evidence type="ECO:0000259" key="6">
    <source>
        <dbReference type="Pfam" id="PF02770"/>
    </source>
</evidence>
<evidence type="ECO:0000259" key="7">
    <source>
        <dbReference type="Pfam" id="PF18158"/>
    </source>
</evidence>
<evidence type="ECO:0000256" key="1">
    <source>
        <dbReference type="ARBA" id="ARBA00009347"/>
    </source>
</evidence>
<feature type="domain" description="Acyl-CoA dehydrogenase 11-like C-terminal" evidence="8">
    <location>
        <begin position="512"/>
        <end position="620"/>
    </location>
</feature>
<evidence type="ECO:0000256" key="4">
    <source>
        <dbReference type="RuleBase" id="RU362125"/>
    </source>
</evidence>
<evidence type="ECO:0000313" key="10">
    <source>
        <dbReference type="Proteomes" id="UP001054837"/>
    </source>
</evidence>
<comment type="caution">
    <text evidence="9">The sequence shown here is derived from an EMBL/GenBank/DDBJ whole genome shotgun (WGS) entry which is preliminary data.</text>
</comment>
<reference evidence="9 10" key="1">
    <citation type="submission" date="2021-06" db="EMBL/GenBank/DDBJ databases">
        <title>Caerostris darwini draft genome.</title>
        <authorList>
            <person name="Kono N."/>
            <person name="Arakawa K."/>
        </authorList>
    </citation>
    <scope>NUCLEOTIDE SEQUENCE [LARGE SCALE GENOMIC DNA]</scope>
</reference>
<protein>
    <submittedName>
        <fullName evidence="9">Acyl-CoA dehydrogenase family member 11</fullName>
    </submittedName>
</protein>
<dbReference type="InterPro" id="IPR006091">
    <property type="entry name" value="Acyl-CoA_Oxase/DH_mid-dom"/>
</dbReference>
<keyword evidence="2 4" id="KW-0285">Flavoprotein</keyword>
<accession>A0AAV4TFG8</accession>
<proteinExistence type="inferred from homology"/>
<evidence type="ECO:0000313" key="9">
    <source>
        <dbReference type="EMBL" id="GIY43637.1"/>
    </source>
</evidence>
<keyword evidence="3 4" id="KW-0274">FAD</keyword>
<dbReference type="SUPFAM" id="SSF56645">
    <property type="entry name" value="Acyl-CoA dehydrogenase NM domain-like"/>
    <property type="match status" value="1"/>
</dbReference>
<evidence type="ECO:0000256" key="3">
    <source>
        <dbReference type="ARBA" id="ARBA00022827"/>
    </source>
</evidence>
<sequence>MYIPMLRAICKHYGSVYHRNALPICYYQSVCFRSTNSKEEFRLKEEFSKHPSTEFSQAKHGQFYQERPKLNNPFLSDAVLRSFLRHYVPKEVNEEISQDLQLFGDRIVNEIDYLGWECEVNPPTLETQDVWGRRVDELKTSSAWKKQRDISAEEGLVAIPYERKLNYWSRLHQICKLFMYSPSSGLYSCPLAMTDGAAKTIKMSNKSIFKENRELFENASNNLISRDPKTFWTSGQWMTERRGGSDVANSTETVAVPDNGFYRLYGYKWFSSASDADIALTLARIQEDPELSETGNGLTMFCVKTRNSSGELNNIQMVKLKNKLGTRGLPTAELLLDGCIAYKLSEEGRGIASITDMLNITRLHNAVSSVAYMRRILLLSRDYSRKRIAFGKSLNETQLHMRVLSDMEVETRGAMLLILKAAILIGKAELGVSTADEQLLLRLLSPVMKLYTAKQAVAVASEGLETFGGQGYMEDSRLPVILRDAQVCSIWEGTTNVMSLDVIRSLLKTHSEVLLSLEKNIALCLENGMQVESLQDSCMKVGKSIKYIMNFIKEHPDLLHISARDVSYSIARTYIGALLIENATVTKKMTDIFTAQQWCKMQELCPLSLHQNYLNYAKKDYEIVMEGCSLD</sequence>
<dbReference type="InterPro" id="IPR041504">
    <property type="entry name" value="AidB_N"/>
</dbReference>
<dbReference type="InterPro" id="IPR052904">
    <property type="entry name" value="Acyl-CoA_dehydrogenase-like"/>
</dbReference>
<comment type="cofactor">
    <cofactor evidence="4">
        <name>FAD</name>
        <dbReference type="ChEBI" id="CHEBI:57692"/>
    </cofactor>
</comment>
<dbReference type="Pfam" id="PF02770">
    <property type="entry name" value="Acyl-CoA_dh_M"/>
    <property type="match status" value="1"/>
</dbReference>
<dbReference type="InterPro" id="IPR009075">
    <property type="entry name" value="AcylCo_DH/oxidase_C"/>
</dbReference>
<dbReference type="InterPro" id="IPR036250">
    <property type="entry name" value="AcylCo_DH-like_C"/>
</dbReference>
<name>A0AAV4TFG8_9ARAC</name>
<dbReference type="Gene3D" id="1.20.140.10">
    <property type="entry name" value="Butyryl-CoA Dehydrogenase, subunit A, domain 3"/>
    <property type="match status" value="1"/>
</dbReference>
<dbReference type="GO" id="GO:0003995">
    <property type="term" value="F:acyl-CoA dehydrogenase activity"/>
    <property type="evidence" value="ECO:0007669"/>
    <property type="project" value="TreeGrafter"/>
</dbReference>
<feature type="domain" description="Acyl-CoA dehydrogenase/oxidase C-terminal" evidence="5">
    <location>
        <begin position="348"/>
        <end position="506"/>
    </location>
</feature>
<dbReference type="Pfam" id="PF00441">
    <property type="entry name" value="Acyl-CoA_dh_1"/>
    <property type="match status" value="1"/>
</dbReference>
<dbReference type="Gene3D" id="2.40.110.20">
    <property type="match status" value="1"/>
</dbReference>
<dbReference type="InterPro" id="IPR009100">
    <property type="entry name" value="AcylCoA_DH/oxidase_NM_dom_sf"/>
</dbReference>
<keyword evidence="4" id="KW-0560">Oxidoreductase</keyword>
<dbReference type="SUPFAM" id="SSF47203">
    <property type="entry name" value="Acyl-CoA dehydrogenase C-terminal domain-like"/>
    <property type="match status" value="1"/>
</dbReference>
<feature type="domain" description="Acyl-CoA oxidase/dehydrogenase middle" evidence="6">
    <location>
        <begin position="236"/>
        <end position="338"/>
    </location>
</feature>
<dbReference type="Proteomes" id="UP001054837">
    <property type="component" value="Unassembled WGS sequence"/>
</dbReference>
<dbReference type="Pfam" id="PF18158">
    <property type="entry name" value="AidB_N"/>
    <property type="match status" value="1"/>
</dbReference>
<keyword evidence="10" id="KW-1185">Reference proteome</keyword>
<dbReference type="InterPro" id="IPR053998">
    <property type="entry name" value="ACDH-11_C"/>
</dbReference>
<evidence type="ECO:0000259" key="8">
    <source>
        <dbReference type="Pfam" id="PF22217"/>
    </source>
</evidence>
<dbReference type="Pfam" id="PF22217">
    <property type="entry name" value="ACDH-11_C"/>
    <property type="match status" value="1"/>
</dbReference>
<dbReference type="PANTHER" id="PTHR42707">
    <property type="entry name" value="ACYL-COA DEHYDROGENASE"/>
    <property type="match status" value="1"/>
</dbReference>
<gene>
    <name evidence="9" type="primary">acdh-11</name>
    <name evidence="9" type="ORF">CDAR_271121</name>
</gene>